<proteinExistence type="inferred from homology"/>
<protein>
    <submittedName>
        <fullName evidence="13">Aste57867_421 protein</fullName>
    </submittedName>
</protein>
<dbReference type="InterPro" id="IPR057246">
    <property type="entry name" value="CARBOXYPEPT_ZN_1"/>
</dbReference>
<accession>A0A485K3K1</accession>
<evidence type="ECO:0000256" key="8">
    <source>
        <dbReference type="PROSITE-ProRule" id="PRU01379"/>
    </source>
</evidence>
<keyword evidence="10" id="KW-0732">Signal</keyword>
<dbReference type="Proteomes" id="UP000332933">
    <property type="component" value="Unassembled WGS sequence"/>
</dbReference>
<dbReference type="PROSITE" id="PS52035">
    <property type="entry name" value="PEPTIDASE_M14"/>
    <property type="match status" value="1"/>
</dbReference>
<dbReference type="InterPro" id="IPR000834">
    <property type="entry name" value="Peptidase_M14"/>
</dbReference>
<evidence type="ECO:0000256" key="4">
    <source>
        <dbReference type="ARBA" id="ARBA00022723"/>
    </source>
</evidence>
<feature type="signal peptide" evidence="10">
    <location>
        <begin position="1"/>
        <end position="18"/>
    </location>
</feature>
<keyword evidence="4" id="KW-0479">Metal-binding</keyword>
<dbReference type="EMBL" id="VJMH01000020">
    <property type="protein sequence ID" value="KAF0720302.1"/>
    <property type="molecule type" value="Genomic_DNA"/>
</dbReference>
<comment type="cofactor">
    <cofactor evidence="1">
        <name>Zn(2+)</name>
        <dbReference type="ChEBI" id="CHEBI:29105"/>
    </cofactor>
</comment>
<keyword evidence="6" id="KW-0862">Zinc</keyword>
<dbReference type="GO" id="GO:0006508">
    <property type="term" value="P:proteolysis"/>
    <property type="evidence" value="ECO:0007669"/>
    <property type="project" value="UniProtKB-KW"/>
</dbReference>
<dbReference type="PANTHER" id="PTHR11705">
    <property type="entry name" value="PROTEASE FAMILY M14 CARBOXYPEPTIDASE A,B"/>
    <property type="match status" value="1"/>
</dbReference>
<feature type="region of interest" description="Disordered" evidence="9">
    <location>
        <begin position="192"/>
        <end position="221"/>
    </location>
</feature>
<dbReference type="GO" id="GO:0004181">
    <property type="term" value="F:metallocarboxypeptidase activity"/>
    <property type="evidence" value="ECO:0007669"/>
    <property type="project" value="InterPro"/>
</dbReference>
<evidence type="ECO:0000256" key="3">
    <source>
        <dbReference type="ARBA" id="ARBA00022670"/>
    </source>
</evidence>
<gene>
    <name evidence="13" type="primary">Aste57867_421</name>
    <name evidence="12" type="ORF">As57867_000420</name>
    <name evidence="13" type="ORF">ASTE57867_421</name>
</gene>
<reference evidence="13 14" key="1">
    <citation type="submission" date="2019-03" db="EMBL/GenBank/DDBJ databases">
        <authorList>
            <person name="Gaulin E."/>
            <person name="Dumas B."/>
        </authorList>
    </citation>
    <scope>NUCLEOTIDE SEQUENCE [LARGE SCALE GENOMIC DNA]</scope>
    <source>
        <strain evidence="13">CBS 568.67</strain>
    </source>
</reference>
<evidence type="ECO:0000313" key="14">
    <source>
        <dbReference type="Proteomes" id="UP000332933"/>
    </source>
</evidence>
<evidence type="ECO:0000256" key="1">
    <source>
        <dbReference type="ARBA" id="ARBA00001947"/>
    </source>
</evidence>
<feature type="domain" description="Peptidase M14" evidence="11">
    <location>
        <begin position="70"/>
        <end position="348"/>
    </location>
</feature>
<evidence type="ECO:0000256" key="6">
    <source>
        <dbReference type="ARBA" id="ARBA00022833"/>
    </source>
</evidence>
<name>A0A485K3K1_9STRA</name>
<organism evidence="13 14">
    <name type="scientific">Aphanomyces stellatus</name>
    <dbReference type="NCBI Taxonomy" id="120398"/>
    <lineage>
        <taxon>Eukaryota</taxon>
        <taxon>Sar</taxon>
        <taxon>Stramenopiles</taxon>
        <taxon>Oomycota</taxon>
        <taxon>Saprolegniomycetes</taxon>
        <taxon>Saprolegniales</taxon>
        <taxon>Verrucalvaceae</taxon>
        <taxon>Aphanomyces</taxon>
    </lineage>
</organism>
<keyword evidence="3" id="KW-0645">Protease</keyword>
<dbReference type="SUPFAM" id="SSF53187">
    <property type="entry name" value="Zn-dependent exopeptidases"/>
    <property type="match status" value="1"/>
</dbReference>
<evidence type="ECO:0000256" key="7">
    <source>
        <dbReference type="ARBA" id="ARBA00023049"/>
    </source>
</evidence>
<dbReference type="GO" id="GO:0008270">
    <property type="term" value="F:zinc ion binding"/>
    <property type="evidence" value="ECO:0007669"/>
    <property type="project" value="InterPro"/>
</dbReference>
<keyword evidence="5" id="KW-0378">Hydrolase</keyword>
<evidence type="ECO:0000313" key="12">
    <source>
        <dbReference type="EMBL" id="KAF0720302.1"/>
    </source>
</evidence>
<evidence type="ECO:0000259" key="11">
    <source>
        <dbReference type="PROSITE" id="PS52035"/>
    </source>
</evidence>
<evidence type="ECO:0000256" key="10">
    <source>
        <dbReference type="SAM" id="SignalP"/>
    </source>
</evidence>
<keyword evidence="7" id="KW-0482">Metalloprotease</keyword>
<dbReference type="AlphaFoldDB" id="A0A485K3K1"/>
<keyword evidence="14" id="KW-1185">Reference proteome</keyword>
<dbReference type="Pfam" id="PF00246">
    <property type="entry name" value="Peptidase_M14"/>
    <property type="match status" value="1"/>
</dbReference>
<evidence type="ECO:0000256" key="2">
    <source>
        <dbReference type="ARBA" id="ARBA00005988"/>
    </source>
</evidence>
<evidence type="ECO:0000256" key="5">
    <source>
        <dbReference type="ARBA" id="ARBA00022801"/>
    </source>
</evidence>
<sequence length="357" mass="39554">MKTAATFFALAAATTASATLLSQIPSDDRQDRTQDELRAIQDDADVNRKCHQANGNYIPSLKPGKYATSKFHNCFRTDVQIYNYLDAVVSQNKDVVTKFQISQTTKGLPIYGYKLSKEGNSGKALYFQAMQHAREWVAGSSTLYALSSFLDDVANDQPTPLDTYNLYFVPVVNRDGYKMTWSGKRYHRKNGNAVDLSQNWPNTNPSPSPEPPTSETYPGPYKLSEKESQGIDAWLTAKRDEIDGSIDVHTYGGVISYAFGDTNEPSPDEAKFNAMGEAMKAAMGNYVQTPAWNLFFLYGVFPDYAYRTFGKPSISIEMAGNDYVEPASTIRGRGEELKKGLAEFANQVPVFVGSGED</sequence>
<feature type="active site" description="Proton donor/acceptor" evidence="8">
    <location>
        <position position="317"/>
    </location>
</feature>
<dbReference type="SMART" id="SM00631">
    <property type="entry name" value="Zn_pept"/>
    <property type="match status" value="1"/>
</dbReference>
<comment type="similarity">
    <text evidence="2 8">Belongs to the peptidase M14 family.</text>
</comment>
<feature type="chain" id="PRO_5033436595" evidence="10">
    <location>
        <begin position="19"/>
        <end position="357"/>
    </location>
</feature>
<dbReference type="PROSITE" id="PS00132">
    <property type="entry name" value="CARBOXYPEPT_ZN_1"/>
    <property type="match status" value="1"/>
</dbReference>
<dbReference type="PANTHER" id="PTHR11705:SF143">
    <property type="entry name" value="SLL0236 PROTEIN"/>
    <property type="match status" value="1"/>
</dbReference>
<dbReference type="EMBL" id="CAADRA010000020">
    <property type="protein sequence ID" value="VFT77646.1"/>
    <property type="molecule type" value="Genomic_DNA"/>
</dbReference>
<reference evidence="12" key="2">
    <citation type="submission" date="2019-06" db="EMBL/GenBank/DDBJ databases">
        <title>Genomics analysis of Aphanomyces spp. identifies a new class of oomycete effector associated with host adaptation.</title>
        <authorList>
            <person name="Gaulin E."/>
        </authorList>
    </citation>
    <scope>NUCLEOTIDE SEQUENCE</scope>
    <source>
        <strain evidence="12">CBS 578.67</strain>
    </source>
</reference>
<dbReference type="GO" id="GO:0005615">
    <property type="term" value="C:extracellular space"/>
    <property type="evidence" value="ECO:0007669"/>
    <property type="project" value="TreeGrafter"/>
</dbReference>
<dbReference type="OrthoDB" id="3626597at2759"/>
<evidence type="ECO:0000256" key="9">
    <source>
        <dbReference type="SAM" id="MobiDB-lite"/>
    </source>
</evidence>
<dbReference type="Gene3D" id="3.40.630.10">
    <property type="entry name" value="Zn peptidases"/>
    <property type="match status" value="1"/>
</dbReference>
<evidence type="ECO:0000313" key="13">
    <source>
        <dbReference type="EMBL" id="VFT77646.1"/>
    </source>
</evidence>